<gene>
    <name evidence="3 5 6" type="ORF">SRAE_1000015300</name>
</gene>
<keyword evidence="4" id="KW-1185">Reference proteome</keyword>
<reference evidence="3 4" key="1">
    <citation type="submission" date="2014-09" db="EMBL/GenBank/DDBJ databases">
        <authorList>
            <person name="Martin A.A."/>
        </authorList>
    </citation>
    <scope>NUCLEOTIDE SEQUENCE</scope>
    <source>
        <strain evidence="4">ED321</strain>
        <strain evidence="3">ED321 Heterogonic</strain>
    </source>
</reference>
<feature type="region of interest" description="Disordered" evidence="2">
    <location>
        <begin position="103"/>
        <end position="126"/>
    </location>
</feature>
<keyword evidence="1" id="KW-0175">Coiled coil</keyword>
<reference evidence="5" key="2">
    <citation type="submission" date="2020-12" db="UniProtKB">
        <authorList>
            <consortium name="WormBaseParasite"/>
        </authorList>
    </citation>
    <scope>IDENTIFICATION</scope>
</reference>
<evidence type="ECO:0000256" key="2">
    <source>
        <dbReference type="SAM" id="MobiDB-lite"/>
    </source>
</evidence>
<dbReference type="GeneID" id="36374242"/>
<dbReference type="WormBase" id="SRAE_1000015300">
    <property type="protein sequence ID" value="SRP11233"/>
    <property type="gene ID" value="WBGene00256747"/>
</dbReference>
<evidence type="ECO:0000313" key="4">
    <source>
        <dbReference type="Proteomes" id="UP000035682"/>
    </source>
</evidence>
<evidence type="ECO:0000313" key="6">
    <source>
        <dbReference type="WormBase" id="SRAE_1000015300"/>
    </source>
</evidence>
<dbReference type="AlphaFoldDB" id="A0A090L184"/>
<dbReference type="CTD" id="36374242"/>
<dbReference type="RefSeq" id="XP_024501079.1">
    <property type="nucleotide sequence ID" value="XM_024646953.1"/>
</dbReference>
<dbReference type="WBParaSite" id="SRAE_1000015300.1">
    <property type="protein sequence ID" value="SRAE_1000015300.1"/>
    <property type="gene ID" value="WBGene00256747"/>
</dbReference>
<dbReference type="EMBL" id="LN609528">
    <property type="protein sequence ID" value="CEF61877.1"/>
    <property type="molecule type" value="Genomic_DNA"/>
</dbReference>
<evidence type="ECO:0000313" key="5">
    <source>
        <dbReference type="WBParaSite" id="SRAE_1000015300.1"/>
    </source>
</evidence>
<evidence type="ECO:0000256" key="1">
    <source>
        <dbReference type="SAM" id="Coils"/>
    </source>
</evidence>
<evidence type="ECO:0000313" key="3">
    <source>
        <dbReference type="EMBL" id="CEF61877.1"/>
    </source>
</evidence>
<accession>A0A090L184</accession>
<dbReference type="Proteomes" id="UP000035682">
    <property type="component" value="Unplaced"/>
</dbReference>
<proteinExistence type="predicted"/>
<name>A0A090L184_STRRB</name>
<feature type="coiled-coil region" evidence="1">
    <location>
        <begin position="45"/>
        <end position="72"/>
    </location>
</feature>
<organism evidence="3">
    <name type="scientific">Strongyloides ratti</name>
    <name type="common">Parasitic roundworm</name>
    <dbReference type="NCBI Taxonomy" id="34506"/>
    <lineage>
        <taxon>Eukaryota</taxon>
        <taxon>Metazoa</taxon>
        <taxon>Ecdysozoa</taxon>
        <taxon>Nematoda</taxon>
        <taxon>Chromadorea</taxon>
        <taxon>Rhabditida</taxon>
        <taxon>Tylenchina</taxon>
        <taxon>Panagrolaimomorpha</taxon>
        <taxon>Strongyloidoidea</taxon>
        <taxon>Strongyloididae</taxon>
        <taxon>Strongyloides</taxon>
    </lineage>
</organism>
<sequence>MSSIKNDFSENKEKIKITYKKVIKNKKSKKDVKKESDELILKLRVISMERKIKNIKSELKCLKNQEKYEERNLRIFNALYATPFDDTNKRKKELFNVPSESIIKSSDSDTESSDISTSLLQKQDKENNKKIKSRVNIINKKNTLPIDVSKKDKFKNNFSFHKNNSLPSLLTDTESQNESLKKNYLLSSKTNYIFNDSNKTEKTTSLSNVSIPFNKRNDSEFNNLHKKDLEKSSNTKASEILPVTVIILQKENIHFNRKLNQPENNENGIMSSTIEPQLGGFPGKGIPAPDNVVSEVMKKINEKKQMLDDTISLRCVFRNGFTNKIQFIIFHPLESTLESLMLKLQNQHNFTGHLFYNGKELIGDKKKLSDFNISQNVEFVIIPKITSGDYSLQQYSQLNKNLNQKKKFFQNIKNALDNTENLDVDDITTKKFIHKFVTMTEKERKNFDKDMKNKFKKLKEMRDDKRRKKKAFFTK</sequence>
<protein>
    <submittedName>
        <fullName evidence="5">Ubiquitin-like domain-containing protein</fullName>
    </submittedName>
</protein>